<protein>
    <submittedName>
        <fullName evidence="2">Membrane protein</fullName>
    </submittedName>
</protein>
<keyword evidence="1" id="KW-1133">Transmembrane helix</keyword>
<dbReference type="KEGG" id="saco:SAME_00119"/>
<organism evidence="2 3">
    <name type="scientific">Streptococcus acidominimus</name>
    <dbReference type="NCBI Taxonomy" id="1326"/>
    <lineage>
        <taxon>Bacteria</taxon>
        <taxon>Bacillati</taxon>
        <taxon>Bacillota</taxon>
        <taxon>Bacilli</taxon>
        <taxon>Lactobacillales</taxon>
        <taxon>Streptococcaceae</taxon>
        <taxon>Streptococcus</taxon>
    </lineage>
</organism>
<dbReference type="Proteomes" id="UP000215144">
    <property type="component" value="Chromosome 1"/>
</dbReference>
<sequence length="167" mass="18918">MIEPIIIPSRKLGNIIYALGSLIFVILGLILLLTADILPILVGLFAIAFFGWGFIIFVKRIFNNQPLLMVDQHGITDHSSALALGFVPWQDIENIQLRHMLNQTFISVSVKDQEVYLAKMSAIQHNASKTNLKMGYPLINISLYTTGKNPRKIYQDIEDRFGHFYGK</sequence>
<dbReference type="EMBL" id="LT906454">
    <property type="protein sequence ID" value="SNV32163.1"/>
    <property type="molecule type" value="Genomic_DNA"/>
</dbReference>
<dbReference type="NCBIfam" id="NF041635">
    <property type="entry name" value="STM3941_fam"/>
    <property type="match status" value="1"/>
</dbReference>
<dbReference type="AlphaFoldDB" id="A0A239WE15"/>
<keyword evidence="1" id="KW-0472">Membrane</keyword>
<dbReference type="RefSeq" id="WP_095121344.1">
    <property type="nucleotide sequence ID" value="NZ_LT906454.1"/>
</dbReference>
<name>A0A239WE15_STRAI</name>
<feature type="transmembrane region" description="Helical" evidence="1">
    <location>
        <begin position="37"/>
        <end position="58"/>
    </location>
</feature>
<evidence type="ECO:0000313" key="3">
    <source>
        <dbReference type="Proteomes" id="UP000215144"/>
    </source>
</evidence>
<feature type="transmembrane region" description="Helical" evidence="1">
    <location>
        <begin position="12"/>
        <end position="31"/>
    </location>
</feature>
<dbReference type="OrthoDB" id="4764283at2"/>
<reference evidence="2 3" key="1">
    <citation type="submission" date="2017-06" db="EMBL/GenBank/DDBJ databases">
        <authorList>
            <consortium name="Pathogen Informatics"/>
        </authorList>
    </citation>
    <scope>NUCLEOTIDE SEQUENCE [LARGE SCALE GENOMIC DNA]</scope>
    <source>
        <strain evidence="2 3">NCTC11291</strain>
    </source>
</reference>
<keyword evidence="1" id="KW-0812">Transmembrane</keyword>
<proteinExistence type="predicted"/>
<gene>
    <name evidence="2" type="ORF">SAMEA4504048_00119</name>
</gene>
<evidence type="ECO:0000256" key="1">
    <source>
        <dbReference type="SAM" id="Phobius"/>
    </source>
</evidence>
<evidence type="ECO:0000313" key="2">
    <source>
        <dbReference type="EMBL" id="SNV32163.1"/>
    </source>
</evidence>
<accession>A0A239WE15</accession>
<dbReference type="InterPro" id="IPR048136">
    <property type="entry name" value="STM3941-like"/>
</dbReference>